<accession>A0AAV6G5G1</accession>
<proteinExistence type="predicted"/>
<evidence type="ECO:0000313" key="2">
    <source>
        <dbReference type="Proteomes" id="UP000823561"/>
    </source>
</evidence>
<dbReference type="EMBL" id="JADWDJ010000016">
    <property type="protein sequence ID" value="KAG5268722.1"/>
    <property type="molecule type" value="Genomic_DNA"/>
</dbReference>
<evidence type="ECO:0000313" key="1">
    <source>
        <dbReference type="EMBL" id="KAG5268722.1"/>
    </source>
</evidence>
<name>A0AAV6G5G1_9TELE</name>
<gene>
    <name evidence="1" type="ORF">AALO_G00215720</name>
</gene>
<reference evidence="1" key="1">
    <citation type="submission" date="2020-10" db="EMBL/GenBank/DDBJ databases">
        <title>Chromosome-scale genome assembly of the Allis shad, Alosa alosa.</title>
        <authorList>
            <person name="Margot Z."/>
            <person name="Christophe K."/>
            <person name="Cabau C."/>
            <person name="Louis A."/>
            <person name="Berthelot C."/>
            <person name="Parey E."/>
            <person name="Roest Crollius H."/>
            <person name="Montfort J."/>
            <person name="Robinson-Rechavi M."/>
            <person name="Bucao C."/>
            <person name="Bouchez O."/>
            <person name="Gislard M."/>
            <person name="Lluch J."/>
            <person name="Milhes M."/>
            <person name="Lampietro C."/>
            <person name="Lopez Roques C."/>
            <person name="Donnadieu C."/>
            <person name="Braasch I."/>
            <person name="Desvignes T."/>
            <person name="Postlethwait J."/>
            <person name="Bobe J."/>
            <person name="Guiguen Y."/>
        </authorList>
    </citation>
    <scope>NUCLEOTIDE SEQUENCE</scope>
    <source>
        <strain evidence="1">M-15738</strain>
        <tissue evidence="1">Blood</tissue>
    </source>
</reference>
<sequence>MILFHVMQSVEKIYLSLSMCTTPISVPIKSQRLVIPSPKQQASEAPTTIILERPAVQRQLYGLHSSKAPCQAQAMKGAANCFRRSIRPSASVERFAAGLAVPDDALWRCYIEIRKHAPQGAWWPAQKSLSSKRCQSELTGRDSAPAVVLMWQMYSQICSRVDISSHLVLGNAGE</sequence>
<comment type="caution">
    <text evidence="1">The sequence shown here is derived from an EMBL/GenBank/DDBJ whole genome shotgun (WGS) entry which is preliminary data.</text>
</comment>
<keyword evidence="2" id="KW-1185">Reference proteome</keyword>
<organism evidence="1 2">
    <name type="scientific">Alosa alosa</name>
    <name type="common">allis shad</name>
    <dbReference type="NCBI Taxonomy" id="278164"/>
    <lineage>
        <taxon>Eukaryota</taxon>
        <taxon>Metazoa</taxon>
        <taxon>Chordata</taxon>
        <taxon>Craniata</taxon>
        <taxon>Vertebrata</taxon>
        <taxon>Euteleostomi</taxon>
        <taxon>Actinopterygii</taxon>
        <taxon>Neopterygii</taxon>
        <taxon>Teleostei</taxon>
        <taxon>Clupei</taxon>
        <taxon>Clupeiformes</taxon>
        <taxon>Clupeoidei</taxon>
        <taxon>Clupeidae</taxon>
        <taxon>Alosa</taxon>
    </lineage>
</organism>
<protein>
    <submittedName>
        <fullName evidence="1">Uncharacterized protein</fullName>
    </submittedName>
</protein>
<dbReference type="Proteomes" id="UP000823561">
    <property type="component" value="Chromosome 16"/>
</dbReference>
<dbReference type="AlphaFoldDB" id="A0AAV6G5G1"/>